<proteinExistence type="predicted"/>
<dbReference type="SUPFAM" id="SSF54928">
    <property type="entry name" value="RNA-binding domain, RBD"/>
    <property type="match status" value="1"/>
</dbReference>
<feature type="domain" description="Reverse transcriptase" evidence="4">
    <location>
        <begin position="1003"/>
        <end position="1281"/>
    </location>
</feature>
<comment type="caution">
    <text evidence="5">The sequence shown here is derived from an EMBL/GenBank/DDBJ whole genome shotgun (WGS) entry which is preliminary data.</text>
</comment>
<keyword evidence="5" id="KW-0695">RNA-directed DNA polymerase</keyword>
<evidence type="ECO:0000256" key="2">
    <source>
        <dbReference type="SAM" id="MobiDB-lite"/>
    </source>
</evidence>
<keyword evidence="5" id="KW-0808">Transferase</keyword>
<dbReference type="PANTHER" id="PTHR33116">
    <property type="entry name" value="REVERSE TRANSCRIPTASE ZINC-BINDING DOMAIN-CONTAINING PROTEIN-RELATED-RELATED"/>
    <property type="match status" value="1"/>
</dbReference>
<dbReference type="InterPro" id="IPR026960">
    <property type="entry name" value="RVT-Znf"/>
</dbReference>
<dbReference type="InterPro" id="IPR036691">
    <property type="entry name" value="Endo/exonu/phosph_ase_sf"/>
</dbReference>
<dbReference type="SUPFAM" id="SSF56672">
    <property type="entry name" value="DNA/RNA polymerases"/>
    <property type="match status" value="1"/>
</dbReference>
<dbReference type="InterPro" id="IPR000477">
    <property type="entry name" value="RT_dom"/>
</dbReference>
<dbReference type="EC" id="2.7.7.49" evidence="5"/>
<sequence length="1720" mass="195052">MNREIRLRNATSFFISNLPETCTRDSLWRAFEHLANLEDVFVPAKKDRAGNRFGFVKLSNIKNPASWIDTLKEVRIDGAILEVSLAKFDRFGSKIEPRVSGDRASVFSRLQPPVHASNTDKEPGKNTVFQPGSRTFSSVVNPNSAIMGCNSDVIIDLPPINSETKKKWEFNSLIGEAKDLDILNNLLVYLTGFMEEGFELRYLGGLKVLLCFSSPEKAEEFRIGKVEEWEKWFSRVYVWDGIPPIYERVAWVKILGVPVTLWDRHVFNRIGERCGRLLVKSDVEATDGNLAEDRLAILVNSGKRVSKEFSLKWKDQVVNVWVEEISGQWSPEFLKSDDSGSDSSARCSEFDRSQASSGWKSNGCMSSPPSTCMGKQKSVEYSNYAAQVQVNHGDLSQPLFTNDEEREVVGPEVQVDSTQPIIRSPILEVERPSLITIRSKRRPKPSGKAQSFNVPDLNVEVENPTTSDPFNINEIFRMEEEDLRDKRNSVNRVAQADAAGGSEAEEQVRLHFEEEVARTLDIGAAIGIGVAGLWIRSVKSSLKADFLGLQETHLSNMSDFTISRLWDNSNMEAAVVDSVGRSGGLVSIWNPDVLSVDQIFKNHRYLILSGSMSGVEHRVNVVNLHAPNDSTNRRALWAELGGMINQDGGVWVLMGDFNEVRSEEERVNSRFDRGSSDAFNGFISSSGLLEYSMTGGKFTYFSGHSDVKMSKLDRFLVNDLFMSLWPNARSAVLRRSFSDHCPISLSCLDIDFGRIPFKFFNSWVEDQALVELVDKAMACCNGGNVENIAPGSWGVELVWFLKNIKDAIKKWRKDRSLNEKKKSMELLSVMERIENKASLGILTEEDKQLRMECRLKITKLESIKVKDLQQKSRANWLKHGDENSAYFHRAIAVNMARNRINGLLFQNRYITEPSEIKDETWRWFKNLFKEPIRRRPEFLSLDVPSISTPSGTFLCESFSEKEIWSAIKSCDGDKAPGPDGFSLKFFKSFWVKLKPLILGFMNDFYQSGHLNPGCTSSFIALIPKIKDPQDLSNFRPISLVGSLYKILAKVLANRLKAVINEVSSPVQSAFVGGRNILDSPLIVGEIIAWAKKSKIKLAVFKVDFEKAYDSINWKFLFRMMENMSFPEKWVGWIKGCLTSGRGSVLINGSPTKEFNFKRGLRQGDPLSPFLFIIAMEIVSMIMKRVCNLGLFRGCNLPNNGPHISHLCYADDVIFIGEWSDQNILVLNRILRWLNLVSGLKINRAKSKLYGVGVSDNEVARMASLIKCEVGSFPFIYLGIPIGANMKRATFWKPILDKFTSKLSRWKTKFLSFSGRLTLAKSVLGSLPTYYLSLFAAPKCIINRLEKIRRDFVWGKSTSGHKLRWLRWKFLLKAKKKGGMGLGGISGFNLAMLSKWWWRFKENPHQLWAEVVRAIHSGRSAGFDPPFIPLKKSVPGIWKDISSVEATLAKAGIPLKENLIKVGQRWTWHNDPLGSFSVKAVRQEIEDGLLADEPIDEVFSWNSWAPPKANHLLWRALIDKIAAKKALVHRGINLFDTLCPRCGISEEDTDHIFVGCLWSQCVWWNILTWVRISFPMNITSLKDFVEFVKQCPGSARWKKIVYMIVIGTVWRLWIARNNMAFEGKFTPVSVVMDLIKEDTFLWLKNRSKLRPSNWERWRSFDTVDLMLAERLDGTSSTSPSSSFSMEAMDPPFFDGFGMEGLENVFCVQDNNYIHGFDWLNI</sequence>
<name>A0A9K3ILJ0_HELAN</name>
<dbReference type="GO" id="GO:0003964">
    <property type="term" value="F:RNA-directed DNA polymerase activity"/>
    <property type="evidence" value="ECO:0007669"/>
    <property type="project" value="UniProtKB-KW"/>
</dbReference>
<dbReference type="Gramene" id="mRNA:HanXRQr2_Chr07g0300131">
    <property type="protein sequence ID" value="mRNA:HanXRQr2_Chr07g0300131"/>
    <property type="gene ID" value="HanXRQr2_Chr07g0300131"/>
</dbReference>
<dbReference type="CDD" id="cd01650">
    <property type="entry name" value="RT_nLTR_like"/>
    <property type="match status" value="1"/>
</dbReference>
<dbReference type="PROSITE" id="PS50102">
    <property type="entry name" value="RRM"/>
    <property type="match status" value="1"/>
</dbReference>
<dbReference type="InterPro" id="IPR005135">
    <property type="entry name" value="Endo/exonuclease/phosphatase"/>
</dbReference>
<dbReference type="PROSITE" id="PS50878">
    <property type="entry name" value="RT_POL"/>
    <property type="match status" value="1"/>
</dbReference>
<evidence type="ECO:0000313" key="5">
    <source>
        <dbReference type="EMBL" id="KAF5799052.1"/>
    </source>
</evidence>
<dbReference type="Pfam" id="PF13966">
    <property type="entry name" value="zf-RVT"/>
    <property type="match status" value="1"/>
</dbReference>
<dbReference type="PANTHER" id="PTHR33116:SF81">
    <property type="entry name" value="RNA-DIRECTED DNA POLYMERASE"/>
    <property type="match status" value="1"/>
</dbReference>
<feature type="domain" description="RRM" evidence="3">
    <location>
        <begin position="11"/>
        <end position="88"/>
    </location>
</feature>
<dbReference type="InterPro" id="IPR043502">
    <property type="entry name" value="DNA/RNA_pol_sf"/>
</dbReference>
<evidence type="ECO:0000313" key="6">
    <source>
        <dbReference type="Proteomes" id="UP000215914"/>
    </source>
</evidence>
<dbReference type="InterPro" id="IPR000504">
    <property type="entry name" value="RRM_dom"/>
</dbReference>
<keyword evidence="5" id="KW-0548">Nucleotidyltransferase</keyword>
<reference evidence="5" key="1">
    <citation type="journal article" date="2017" name="Nature">
        <title>The sunflower genome provides insights into oil metabolism, flowering and Asterid evolution.</title>
        <authorList>
            <person name="Badouin H."/>
            <person name="Gouzy J."/>
            <person name="Grassa C.J."/>
            <person name="Murat F."/>
            <person name="Staton S.E."/>
            <person name="Cottret L."/>
            <person name="Lelandais-Briere C."/>
            <person name="Owens G.L."/>
            <person name="Carrere S."/>
            <person name="Mayjonade B."/>
            <person name="Legrand L."/>
            <person name="Gill N."/>
            <person name="Kane N.C."/>
            <person name="Bowers J.E."/>
            <person name="Hubner S."/>
            <person name="Bellec A."/>
            <person name="Berard A."/>
            <person name="Berges H."/>
            <person name="Blanchet N."/>
            <person name="Boniface M.C."/>
            <person name="Brunel D."/>
            <person name="Catrice O."/>
            <person name="Chaidir N."/>
            <person name="Claudel C."/>
            <person name="Donnadieu C."/>
            <person name="Faraut T."/>
            <person name="Fievet G."/>
            <person name="Helmstetter N."/>
            <person name="King M."/>
            <person name="Knapp S.J."/>
            <person name="Lai Z."/>
            <person name="Le Paslier M.C."/>
            <person name="Lippi Y."/>
            <person name="Lorenzon L."/>
            <person name="Mandel J.R."/>
            <person name="Marage G."/>
            <person name="Marchand G."/>
            <person name="Marquand E."/>
            <person name="Bret-Mestries E."/>
            <person name="Morien E."/>
            <person name="Nambeesan S."/>
            <person name="Nguyen T."/>
            <person name="Pegot-Espagnet P."/>
            <person name="Pouilly N."/>
            <person name="Raftis F."/>
            <person name="Sallet E."/>
            <person name="Schiex T."/>
            <person name="Thomas J."/>
            <person name="Vandecasteele C."/>
            <person name="Vares D."/>
            <person name="Vear F."/>
            <person name="Vautrin S."/>
            <person name="Crespi M."/>
            <person name="Mangin B."/>
            <person name="Burke J.M."/>
            <person name="Salse J."/>
            <person name="Munos S."/>
            <person name="Vincourt P."/>
            <person name="Rieseberg L.H."/>
            <person name="Langlade N.B."/>
        </authorList>
    </citation>
    <scope>NUCLEOTIDE SEQUENCE</scope>
    <source>
        <tissue evidence="5">Leaves</tissue>
    </source>
</reference>
<dbReference type="Pfam" id="PF03372">
    <property type="entry name" value="Exo_endo_phos"/>
    <property type="match status" value="1"/>
</dbReference>
<dbReference type="Pfam" id="PF00078">
    <property type="entry name" value="RVT_1"/>
    <property type="match status" value="1"/>
</dbReference>
<reference evidence="5" key="2">
    <citation type="submission" date="2020-06" db="EMBL/GenBank/DDBJ databases">
        <title>Helianthus annuus Genome sequencing and assembly Release 2.</title>
        <authorList>
            <person name="Gouzy J."/>
            <person name="Langlade N."/>
            <person name="Munos S."/>
        </authorList>
    </citation>
    <scope>NUCLEOTIDE SEQUENCE</scope>
    <source>
        <tissue evidence="5">Leaves</tissue>
    </source>
</reference>
<organism evidence="5 6">
    <name type="scientific">Helianthus annuus</name>
    <name type="common">Common sunflower</name>
    <dbReference type="NCBI Taxonomy" id="4232"/>
    <lineage>
        <taxon>Eukaryota</taxon>
        <taxon>Viridiplantae</taxon>
        <taxon>Streptophyta</taxon>
        <taxon>Embryophyta</taxon>
        <taxon>Tracheophyta</taxon>
        <taxon>Spermatophyta</taxon>
        <taxon>Magnoliopsida</taxon>
        <taxon>eudicotyledons</taxon>
        <taxon>Gunneridae</taxon>
        <taxon>Pentapetalae</taxon>
        <taxon>asterids</taxon>
        <taxon>campanulids</taxon>
        <taxon>Asterales</taxon>
        <taxon>Asteraceae</taxon>
        <taxon>Asteroideae</taxon>
        <taxon>Heliantheae alliance</taxon>
        <taxon>Heliantheae</taxon>
        <taxon>Helianthus</taxon>
    </lineage>
</organism>
<accession>A0A9K3ILJ0</accession>
<dbReference type="Gene3D" id="3.30.70.330">
    <property type="match status" value="1"/>
</dbReference>
<dbReference type="GO" id="GO:0003723">
    <property type="term" value="F:RNA binding"/>
    <property type="evidence" value="ECO:0007669"/>
    <property type="project" value="UniProtKB-UniRule"/>
</dbReference>
<evidence type="ECO:0000256" key="1">
    <source>
        <dbReference type="PROSITE-ProRule" id="PRU00176"/>
    </source>
</evidence>
<dbReference type="SUPFAM" id="SSF56219">
    <property type="entry name" value="DNase I-like"/>
    <property type="match status" value="1"/>
</dbReference>
<dbReference type="SMART" id="SM00360">
    <property type="entry name" value="RRM"/>
    <property type="match status" value="1"/>
</dbReference>
<dbReference type="Proteomes" id="UP000215914">
    <property type="component" value="Unassembled WGS sequence"/>
</dbReference>
<dbReference type="EMBL" id="MNCJ02000322">
    <property type="protein sequence ID" value="KAF5799052.1"/>
    <property type="molecule type" value="Genomic_DNA"/>
</dbReference>
<dbReference type="InterPro" id="IPR035979">
    <property type="entry name" value="RBD_domain_sf"/>
</dbReference>
<protein>
    <submittedName>
        <fullName evidence="5">RNA-directed DNA polymerase</fullName>
        <ecNumber evidence="5">2.7.7.49</ecNumber>
    </submittedName>
</protein>
<dbReference type="Pfam" id="PF00076">
    <property type="entry name" value="RRM_1"/>
    <property type="match status" value="1"/>
</dbReference>
<gene>
    <name evidence="5" type="ORF">HanXRQr2_Chr07g0300131</name>
</gene>
<evidence type="ECO:0000259" key="4">
    <source>
        <dbReference type="PROSITE" id="PS50878"/>
    </source>
</evidence>
<keyword evidence="1" id="KW-0694">RNA-binding</keyword>
<evidence type="ECO:0000259" key="3">
    <source>
        <dbReference type="PROSITE" id="PS50102"/>
    </source>
</evidence>
<feature type="compositionally biased region" description="Polar residues" evidence="2">
    <location>
        <begin position="353"/>
        <end position="368"/>
    </location>
</feature>
<dbReference type="InterPro" id="IPR012677">
    <property type="entry name" value="Nucleotide-bd_a/b_plait_sf"/>
</dbReference>
<keyword evidence="6" id="KW-1185">Reference proteome</keyword>
<feature type="region of interest" description="Disordered" evidence="2">
    <location>
        <begin position="333"/>
        <end position="368"/>
    </location>
</feature>
<dbReference type="CDD" id="cd00590">
    <property type="entry name" value="RRM_SF"/>
    <property type="match status" value="1"/>
</dbReference>
<dbReference type="Gene3D" id="3.60.10.10">
    <property type="entry name" value="Endonuclease/exonuclease/phosphatase"/>
    <property type="match status" value="1"/>
</dbReference>